<dbReference type="Proteomes" id="UP000324222">
    <property type="component" value="Unassembled WGS sequence"/>
</dbReference>
<proteinExistence type="predicted"/>
<comment type="caution">
    <text evidence="1">The sequence shown here is derived from an EMBL/GenBank/DDBJ whole genome shotgun (WGS) entry which is preliminary data.</text>
</comment>
<sequence length="149" mass="16784">MWSPAFYHHSRKAFCHSRPKTARLHSYQGLSGVGFAALALLVPVGKEEDGRTSPFGSDNLPHQRAVVGCLTLRWEGWLKIGAEMWILDILREGYRIPFSASPPLTRNPELSVPTAKDWLRLLGHLSSLIHLVPGSRRRMPLVQVQLNQQ</sequence>
<dbReference type="AlphaFoldDB" id="A0A5B7GZB5"/>
<name>A0A5B7GZB5_PORTR</name>
<protein>
    <submittedName>
        <fullName evidence="1">Uncharacterized protein</fullName>
    </submittedName>
</protein>
<evidence type="ECO:0000313" key="1">
    <source>
        <dbReference type="EMBL" id="MPC62407.1"/>
    </source>
</evidence>
<reference evidence="1 2" key="1">
    <citation type="submission" date="2019-05" db="EMBL/GenBank/DDBJ databases">
        <title>Another draft genome of Portunus trituberculatus and its Hox gene families provides insights of decapod evolution.</title>
        <authorList>
            <person name="Jeong J.-H."/>
            <person name="Song I."/>
            <person name="Kim S."/>
            <person name="Choi T."/>
            <person name="Kim D."/>
            <person name="Ryu S."/>
            <person name="Kim W."/>
        </authorList>
    </citation>
    <scope>NUCLEOTIDE SEQUENCE [LARGE SCALE GENOMIC DNA]</scope>
    <source>
        <tissue evidence="1">Muscle</tissue>
    </source>
</reference>
<evidence type="ECO:0000313" key="2">
    <source>
        <dbReference type="Proteomes" id="UP000324222"/>
    </source>
</evidence>
<accession>A0A5B7GZB5</accession>
<keyword evidence="2" id="KW-1185">Reference proteome</keyword>
<gene>
    <name evidence="1" type="ORF">E2C01_056492</name>
</gene>
<dbReference type="EMBL" id="VSRR010019636">
    <property type="protein sequence ID" value="MPC62407.1"/>
    <property type="molecule type" value="Genomic_DNA"/>
</dbReference>
<organism evidence="1 2">
    <name type="scientific">Portunus trituberculatus</name>
    <name type="common">Swimming crab</name>
    <name type="synonym">Neptunus trituberculatus</name>
    <dbReference type="NCBI Taxonomy" id="210409"/>
    <lineage>
        <taxon>Eukaryota</taxon>
        <taxon>Metazoa</taxon>
        <taxon>Ecdysozoa</taxon>
        <taxon>Arthropoda</taxon>
        <taxon>Crustacea</taxon>
        <taxon>Multicrustacea</taxon>
        <taxon>Malacostraca</taxon>
        <taxon>Eumalacostraca</taxon>
        <taxon>Eucarida</taxon>
        <taxon>Decapoda</taxon>
        <taxon>Pleocyemata</taxon>
        <taxon>Brachyura</taxon>
        <taxon>Eubrachyura</taxon>
        <taxon>Portunoidea</taxon>
        <taxon>Portunidae</taxon>
        <taxon>Portuninae</taxon>
        <taxon>Portunus</taxon>
    </lineage>
</organism>